<keyword evidence="3" id="KW-1185">Reference proteome</keyword>
<feature type="non-terminal residue" evidence="2">
    <location>
        <position position="78"/>
    </location>
</feature>
<evidence type="ECO:0000259" key="1">
    <source>
        <dbReference type="PROSITE" id="PS51029"/>
    </source>
</evidence>
<dbReference type="AlphaFoldDB" id="A0A653DMV0"/>
<evidence type="ECO:0000313" key="3">
    <source>
        <dbReference type="Proteomes" id="UP000410492"/>
    </source>
</evidence>
<dbReference type="InterPro" id="IPR006578">
    <property type="entry name" value="MADF-dom"/>
</dbReference>
<reference evidence="2 3" key="1">
    <citation type="submission" date="2019-01" db="EMBL/GenBank/DDBJ databases">
        <authorList>
            <person name="Sayadi A."/>
        </authorList>
    </citation>
    <scope>NUCLEOTIDE SEQUENCE [LARGE SCALE GENOMIC DNA]</scope>
</reference>
<feature type="domain" description="MADF" evidence="1">
    <location>
        <begin position="3"/>
        <end position="78"/>
    </location>
</feature>
<dbReference type="EMBL" id="CAACVG010013127">
    <property type="protein sequence ID" value="VEN61319.1"/>
    <property type="molecule type" value="Genomic_DNA"/>
</dbReference>
<dbReference type="Proteomes" id="UP000410492">
    <property type="component" value="Unassembled WGS sequence"/>
</dbReference>
<name>A0A653DMV0_CALMS</name>
<proteinExistence type="predicted"/>
<evidence type="ECO:0000313" key="2">
    <source>
        <dbReference type="EMBL" id="VEN61319.1"/>
    </source>
</evidence>
<sequence length="78" mass="9624">MPVNEDCLIIYECSYDLRHKDYDNNLVKDNIWREIAHKLNSTSEECKNKWAFLRSYYRRTLNRRKTIRSARYNYVLLC</sequence>
<gene>
    <name evidence="2" type="ORF">CALMAC_LOCUS18759</name>
</gene>
<accession>A0A653DMV0</accession>
<organism evidence="2 3">
    <name type="scientific">Callosobruchus maculatus</name>
    <name type="common">Southern cowpea weevil</name>
    <name type="synonym">Pulse bruchid</name>
    <dbReference type="NCBI Taxonomy" id="64391"/>
    <lineage>
        <taxon>Eukaryota</taxon>
        <taxon>Metazoa</taxon>
        <taxon>Ecdysozoa</taxon>
        <taxon>Arthropoda</taxon>
        <taxon>Hexapoda</taxon>
        <taxon>Insecta</taxon>
        <taxon>Pterygota</taxon>
        <taxon>Neoptera</taxon>
        <taxon>Endopterygota</taxon>
        <taxon>Coleoptera</taxon>
        <taxon>Polyphaga</taxon>
        <taxon>Cucujiformia</taxon>
        <taxon>Chrysomeloidea</taxon>
        <taxon>Chrysomelidae</taxon>
        <taxon>Bruchinae</taxon>
        <taxon>Bruchini</taxon>
        <taxon>Callosobruchus</taxon>
    </lineage>
</organism>
<dbReference type="OrthoDB" id="5803771at2759"/>
<protein>
    <recommendedName>
        <fullName evidence="1">MADF domain-containing protein</fullName>
    </recommendedName>
</protein>
<dbReference type="Pfam" id="PF10545">
    <property type="entry name" value="MADF_DNA_bdg"/>
    <property type="match status" value="1"/>
</dbReference>
<dbReference type="PROSITE" id="PS51029">
    <property type="entry name" value="MADF"/>
    <property type="match status" value="1"/>
</dbReference>